<dbReference type="Gene3D" id="2.40.50.100">
    <property type="match status" value="1"/>
</dbReference>
<evidence type="ECO:0000313" key="1">
    <source>
        <dbReference type="EMBL" id="BAI69583.1"/>
    </source>
</evidence>
<name>D3DID1_HYDTT</name>
<reference evidence="1 2" key="1">
    <citation type="journal article" date="2010" name="J. Bacteriol.">
        <title>Complete genome sequence of the thermophilic, obligately chemolithoautotrophic hydrogen-oxidizing bacterium Hydrogenobacter thermophilus TK-6.</title>
        <authorList>
            <person name="Arai H."/>
            <person name="Kanbe H."/>
            <person name="Ishii M."/>
            <person name="Igarashi Y."/>
        </authorList>
    </citation>
    <scope>NUCLEOTIDE SEQUENCE [LARGE SCALE GENOMIC DNA]</scope>
    <source>
        <strain evidence="2">DSM 6534 / IAM 12695 / TK-6 [Tokyo]</strain>
    </source>
</reference>
<evidence type="ECO:0000313" key="2">
    <source>
        <dbReference type="Proteomes" id="UP000002574"/>
    </source>
</evidence>
<proteinExistence type="predicted"/>
<dbReference type="OrthoDB" id="15611at2"/>
<dbReference type="KEGG" id="hth:HTH_1126"/>
<protein>
    <submittedName>
        <fullName evidence="1">Uncharacterized protein</fullName>
    </submittedName>
</protein>
<dbReference type="EMBL" id="AP011112">
    <property type="protein sequence ID" value="BAI69583.1"/>
    <property type="molecule type" value="Genomic_DNA"/>
</dbReference>
<dbReference type="RefSeq" id="WP_012963763.1">
    <property type="nucleotide sequence ID" value="NC_013799.1"/>
</dbReference>
<dbReference type="KEGG" id="hte:Hydth_1118"/>
<sequence>MNRKQVMFKGTIVELDVGEFFADVAVKFRNMEVRMIIPRTTVDEWGLKMGDKVYVLIEKGNAYLFKR</sequence>
<keyword evidence="2" id="KW-1185">Reference proteome</keyword>
<gene>
    <name evidence="1" type="ordered locus">HTH_1126</name>
</gene>
<dbReference type="InterPro" id="IPR008995">
    <property type="entry name" value="Mo/tungstate-bd_C_term_dom"/>
</dbReference>
<dbReference type="Proteomes" id="UP000002574">
    <property type="component" value="Chromosome"/>
</dbReference>
<dbReference type="STRING" id="608538.HTH_1126"/>
<dbReference type="AlphaFoldDB" id="D3DID1"/>
<dbReference type="SUPFAM" id="SSF50331">
    <property type="entry name" value="MOP-like"/>
    <property type="match status" value="1"/>
</dbReference>
<organism evidence="1 2">
    <name type="scientific">Hydrogenobacter thermophilus (strain DSM 6534 / IAM 12695 / TK-6)</name>
    <dbReference type="NCBI Taxonomy" id="608538"/>
    <lineage>
        <taxon>Bacteria</taxon>
        <taxon>Pseudomonadati</taxon>
        <taxon>Aquificota</taxon>
        <taxon>Aquificia</taxon>
        <taxon>Aquificales</taxon>
        <taxon>Aquificaceae</taxon>
        <taxon>Hydrogenobacter</taxon>
    </lineage>
</organism>
<accession>D3DID1</accession>